<dbReference type="SUPFAM" id="SSF143985">
    <property type="entry name" value="L,D-transpeptidase pre-catalytic domain-like"/>
    <property type="match status" value="1"/>
</dbReference>
<organism evidence="10 11">
    <name type="scientific">Roseburia porci</name>
    <dbReference type="NCBI Taxonomy" id="2605790"/>
    <lineage>
        <taxon>Bacteria</taxon>
        <taxon>Bacillati</taxon>
        <taxon>Bacillota</taxon>
        <taxon>Clostridia</taxon>
        <taxon>Lachnospirales</taxon>
        <taxon>Lachnospiraceae</taxon>
        <taxon>Roseburia</taxon>
    </lineage>
</organism>
<evidence type="ECO:0000256" key="1">
    <source>
        <dbReference type="ARBA" id="ARBA00004752"/>
    </source>
</evidence>
<keyword evidence="8" id="KW-0812">Transmembrane</keyword>
<dbReference type="InterPro" id="IPR005490">
    <property type="entry name" value="LD_TPept_cat_dom"/>
</dbReference>
<evidence type="ECO:0000256" key="4">
    <source>
        <dbReference type="ARBA" id="ARBA00022984"/>
    </source>
</evidence>
<dbReference type="GO" id="GO:0018104">
    <property type="term" value="P:peptidoglycan-protein cross-linking"/>
    <property type="evidence" value="ECO:0007669"/>
    <property type="project" value="TreeGrafter"/>
</dbReference>
<gene>
    <name evidence="10" type="ORF">FYJ75_06355</name>
</gene>
<protein>
    <submittedName>
        <fullName evidence="10">L,D-transpeptidase family protein</fullName>
    </submittedName>
</protein>
<keyword evidence="4 6" id="KW-0573">Peptidoglycan synthesis</keyword>
<evidence type="ECO:0000256" key="3">
    <source>
        <dbReference type="ARBA" id="ARBA00022960"/>
    </source>
</evidence>
<dbReference type="GO" id="GO:0008360">
    <property type="term" value="P:regulation of cell shape"/>
    <property type="evidence" value="ECO:0007669"/>
    <property type="project" value="UniProtKB-UniRule"/>
</dbReference>
<evidence type="ECO:0000256" key="2">
    <source>
        <dbReference type="ARBA" id="ARBA00022679"/>
    </source>
</evidence>
<feature type="domain" description="L,D-TPase catalytic" evidence="9">
    <location>
        <begin position="344"/>
        <end position="463"/>
    </location>
</feature>
<dbReference type="UniPathway" id="UPA00219"/>
<dbReference type="InterPro" id="IPR038054">
    <property type="entry name" value="LD_TPept-like_central_sf"/>
</dbReference>
<feature type="active site" description="Proton donor/acceptor" evidence="6">
    <location>
        <position position="418"/>
    </location>
</feature>
<dbReference type="InterPro" id="IPR038063">
    <property type="entry name" value="Transpep_catalytic_dom"/>
</dbReference>
<comment type="caution">
    <text evidence="10">The sequence shown here is derived from an EMBL/GenBank/DDBJ whole genome shotgun (WGS) entry which is preliminary data.</text>
</comment>
<comment type="pathway">
    <text evidence="1 6">Cell wall biogenesis; peptidoglycan biosynthesis.</text>
</comment>
<keyword evidence="11" id="KW-1185">Reference proteome</keyword>
<accession>A0A6L5YRS7</accession>
<keyword evidence="3 6" id="KW-0133">Cell shape</keyword>
<dbReference type="PANTHER" id="PTHR30582:SF33">
    <property type="entry name" value="EXPORTED PROTEIN"/>
    <property type="match status" value="1"/>
</dbReference>
<sequence>MFKNIHLNKKTVLITAGIICGVLAAVYIGFSVFFMNHFFFRTTINGMPVAGCTADKVEKNAEESVKGYALNIAERDGKSETISGDDFGLKAESDGTMEKLLKKQNGFAWIAKLFKPDHLTSETLVSYDEDKLKSVAEDLDCMDEKNQKEPVDARISDYDAKNGFTIEEEQEGTAVDSDKTLAAIKDAVDGLSENVDLEQAGCYKEPSVTADDEKLKTACDALNKYLKSSITYQVGDQSQTLDASTFASWLSLDDDLQPVVDQAAVEDYVSGLADKYNTCYGNKTLNTSYGTTVSIGNVHYGWKVDNAAEASAIISDLEGGAPVTRDLNYSMTAASHGANDYGDSYVEINLTAQHLFLYKNGSLVLETDVVTGKPDGSHETPPGVFGITYCEKNATLRGANYATPVSYWMPFNGDIGLHDATWQPAFGGTLYKTRGSHGCVNLPLGVAQQIFDNVEAGFPVLCYDLPGTEHLSPDEQAAADASAAIDAIGNVTLDSEPAINAARTQYDALSALGKKLVKNYDTLTAAEDTFIQMRDAQAAQQQQPADSTADPAAPQQ</sequence>
<feature type="active site" description="Nucleophile" evidence="6">
    <location>
        <position position="439"/>
    </location>
</feature>
<dbReference type="GO" id="GO:0016740">
    <property type="term" value="F:transferase activity"/>
    <property type="evidence" value="ECO:0007669"/>
    <property type="project" value="UniProtKB-KW"/>
</dbReference>
<dbReference type="PROSITE" id="PS52029">
    <property type="entry name" value="LD_TPASE"/>
    <property type="match status" value="1"/>
</dbReference>
<proteinExistence type="predicted"/>
<dbReference type="InterPro" id="IPR050979">
    <property type="entry name" value="LD-transpeptidase"/>
</dbReference>
<dbReference type="GO" id="GO:0071972">
    <property type="term" value="F:peptidoglycan L,D-transpeptidase activity"/>
    <property type="evidence" value="ECO:0007669"/>
    <property type="project" value="TreeGrafter"/>
</dbReference>
<dbReference type="Gene3D" id="2.40.440.10">
    <property type="entry name" value="L,D-transpeptidase catalytic domain-like"/>
    <property type="match status" value="1"/>
</dbReference>
<keyword evidence="2" id="KW-0808">Transferase</keyword>
<dbReference type="CDD" id="cd16913">
    <property type="entry name" value="YkuD_like"/>
    <property type="match status" value="1"/>
</dbReference>
<feature type="region of interest" description="Disordered" evidence="7">
    <location>
        <begin position="535"/>
        <end position="556"/>
    </location>
</feature>
<dbReference type="SUPFAM" id="SSF141523">
    <property type="entry name" value="L,D-transpeptidase catalytic domain-like"/>
    <property type="match status" value="1"/>
</dbReference>
<dbReference type="Pfam" id="PF12229">
    <property type="entry name" value="PG_binding_4"/>
    <property type="match status" value="2"/>
</dbReference>
<evidence type="ECO:0000259" key="9">
    <source>
        <dbReference type="PROSITE" id="PS52029"/>
    </source>
</evidence>
<dbReference type="EMBL" id="VUNI01000008">
    <property type="protein sequence ID" value="MST74662.1"/>
    <property type="molecule type" value="Genomic_DNA"/>
</dbReference>
<keyword evidence="8" id="KW-0472">Membrane</keyword>
<dbReference type="GO" id="GO:0071555">
    <property type="term" value="P:cell wall organization"/>
    <property type="evidence" value="ECO:0007669"/>
    <property type="project" value="UniProtKB-UniRule"/>
</dbReference>
<feature type="transmembrane region" description="Helical" evidence="8">
    <location>
        <begin position="12"/>
        <end position="35"/>
    </location>
</feature>
<evidence type="ECO:0000256" key="8">
    <source>
        <dbReference type="SAM" id="Phobius"/>
    </source>
</evidence>
<evidence type="ECO:0000313" key="10">
    <source>
        <dbReference type="EMBL" id="MST74662.1"/>
    </source>
</evidence>
<keyword evidence="8" id="KW-1133">Transmembrane helix</keyword>
<dbReference type="RefSeq" id="WP_154429631.1">
    <property type="nucleotide sequence ID" value="NZ_VUNI01000008.1"/>
</dbReference>
<evidence type="ECO:0000256" key="5">
    <source>
        <dbReference type="ARBA" id="ARBA00023316"/>
    </source>
</evidence>
<keyword evidence="5 6" id="KW-0961">Cell wall biogenesis/degradation</keyword>
<dbReference type="Proteomes" id="UP000474024">
    <property type="component" value="Unassembled WGS sequence"/>
</dbReference>
<dbReference type="Pfam" id="PF03734">
    <property type="entry name" value="YkuD"/>
    <property type="match status" value="1"/>
</dbReference>
<evidence type="ECO:0000313" key="11">
    <source>
        <dbReference type="Proteomes" id="UP000474024"/>
    </source>
</evidence>
<evidence type="ECO:0000256" key="7">
    <source>
        <dbReference type="SAM" id="MobiDB-lite"/>
    </source>
</evidence>
<dbReference type="PANTHER" id="PTHR30582">
    <property type="entry name" value="L,D-TRANSPEPTIDASE"/>
    <property type="match status" value="1"/>
</dbReference>
<dbReference type="InterPro" id="IPR022029">
    <property type="entry name" value="YoaR-like_PG-bd"/>
</dbReference>
<dbReference type="AlphaFoldDB" id="A0A6L5YRS7"/>
<evidence type="ECO:0000256" key="6">
    <source>
        <dbReference type="PROSITE-ProRule" id="PRU01373"/>
    </source>
</evidence>
<name>A0A6L5YRS7_9FIRM</name>
<reference evidence="10 11" key="1">
    <citation type="submission" date="2019-08" db="EMBL/GenBank/DDBJ databases">
        <title>In-depth cultivation of the pig gut microbiome towards novel bacterial diversity and tailored functional studies.</title>
        <authorList>
            <person name="Wylensek D."/>
            <person name="Hitch T.C.A."/>
            <person name="Clavel T."/>
        </authorList>
    </citation>
    <scope>NUCLEOTIDE SEQUENCE [LARGE SCALE GENOMIC DNA]</scope>
    <source>
        <strain evidence="10 11">MUC/MUC-530-WT-4D</strain>
    </source>
</reference>
<dbReference type="GO" id="GO:0005576">
    <property type="term" value="C:extracellular region"/>
    <property type="evidence" value="ECO:0007669"/>
    <property type="project" value="TreeGrafter"/>
</dbReference>
<dbReference type="Gene3D" id="3.10.20.800">
    <property type="match status" value="1"/>
</dbReference>